<dbReference type="EMBL" id="BSXT01000492">
    <property type="protein sequence ID" value="GMF28662.1"/>
    <property type="molecule type" value="Genomic_DNA"/>
</dbReference>
<evidence type="ECO:0000313" key="3">
    <source>
        <dbReference type="Proteomes" id="UP001165121"/>
    </source>
</evidence>
<dbReference type="OrthoDB" id="122356at2759"/>
<dbReference type="Gene3D" id="3.30.420.10">
    <property type="entry name" value="Ribonuclease H-like superfamily/Ribonuclease H"/>
    <property type="match status" value="1"/>
</dbReference>
<dbReference type="Proteomes" id="UP001165121">
    <property type="component" value="Unassembled WGS sequence"/>
</dbReference>
<comment type="caution">
    <text evidence="2">The sequence shown here is derived from an EMBL/GenBank/DDBJ whole genome shotgun (WGS) entry which is preliminary data.</text>
</comment>
<dbReference type="AlphaFoldDB" id="A0A9W6U9J7"/>
<gene>
    <name evidence="2" type="ORF">Pfra01_000596900</name>
</gene>
<name>A0A9W6U9J7_9STRA</name>
<evidence type="ECO:0000313" key="2">
    <source>
        <dbReference type="EMBL" id="GMF28662.1"/>
    </source>
</evidence>
<keyword evidence="3" id="KW-1185">Reference proteome</keyword>
<dbReference type="Pfam" id="PF03184">
    <property type="entry name" value="DDE_1"/>
    <property type="match status" value="1"/>
</dbReference>
<evidence type="ECO:0000259" key="1">
    <source>
        <dbReference type="Pfam" id="PF03184"/>
    </source>
</evidence>
<dbReference type="GO" id="GO:0003676">
    <property type="term" value="F:nucleic acid binding"/>
    <property type="evidence" value="ECO:0007669"/>
    <property type="project" value="InterPro"/>
</dbReference>
<dbReference type="InterPro" id="IPR004875">
    <property type="entry name" value="DDE_SF_endonuclease_dom"/>
</dbReference>
<reference evidence="2" key="1">
    <citation type="submission" date="2023-04" db="EMBL/GenBank/DDBJ databases">
        <title>Phytophthora fragariaefolia NBRC 109709.</title>
        <authorList>
            <person name="Ichikawa N."/>
            <person name="Sato H."/>
            <person name="Tonouchi N."/>
        </authorList>
    </citation>
    <scope>NUCLEOTIDE SEQUENCE</scope>
    <source>
        <strain evidence="2">NBRC 109709</strain>
    </source>
</reference>
<sequence>MQRYNISLRRTTTLTTLTDDLLTDRAVRYMKYLSPRLDALSLDHTVLMDETAVYFEDPRRQTIDATGARHVVLKSTGFASMRVTAVLAVSASGRKLPPLVVWKGDRQDGAVERVGNAYVTYQKRAWVDSQLLIKWLDTVFPSVLDAATPGKAVVWDSMRAHVSKAVKAQFANKNVEMFMIPGGLTPYVQAGDIGIYKSFKDRLFGIIDGWKSSDRVRTRKVATQAAFSGRCSAVGETAWKDVSDEVIRRSVAAAGISPCYQDWHISRHDVYGELFCRKWLSRDGESEDGDVEENILENLDEFTI</sequence>
<organism evidence="2 3">
    <name type="scientific">Phytophthora fragariaefolia</name>
    <dbReference type="NCBI Taxonomy" id="1490495"/>
    <lineage>
        <taxon>Eukaryota</taxon>
        <taxon>Sar</taxon>
        <taxon>Stramenopiles</taxon>
        <taxon>Oomycota</taxon>
        <taxon>Peronosporomycetes</taxon>
        <taxon>Peronosporales</taxon>
        <taxon>Peronosporaceae</taxon>
        <taxon>Phytophthora</taxon>
    </lineage>
</organism>
<dbReference type="InterPro" id="IPR036397">
    <property type="entry name" value="RNaseH_sf"/>
</dbReference>
<protein>
    <submittedName>
        <fullName evidence="2">Unnamed protein product</fullName>
    </submittedName>
</protein>
<proteinExistence type="predicted"/>
<accession>A0A9W6U9J7</accession>
<feature type="domain" description="DDE-1" evidence="1">
    <location>
        <begin position="82"/>
        <end position="249"/>
    </location>
</feature>